<name>A0A0X9VIE9_9GAMM</name>
<evidence type="ECO:0000259" key="1">
    <source>
        <dbReference type="Pfam" id="PF00534"/>
    </source>
</evidence>
<dbReference type="STRING" id="634113.AUT07_00147"/>
<feature type="domain" description="Glycosyl transferase family 1" evidence="1">
    <location>
        <begin position="212"/>
        <end position="380"/>
    </location>
</feature>
<keyword evidence="3" id="KW-1185">Reference proteome</keyword>
<dbReference type="Proteomes" id="UP000069926">
    <property type="component" value="Chromosome"/>
</dbReference>
<protein>
    <submittedName>
        <fullName evidence="2">Putative glycosyl transferase</fullName>
    </submittedName>
</protein>
<dbReference type="OrthoDB" id="9787293at2"/>
<dbReference type="PATRIC" id="fig|634113.3.peg.142"/>
<reference evidence="2 3" key="1">
    <citation type="submission" date="2016-01" db="EMBL/GenBank/DDBJ databases">
        <title>Genome sequence of Ca. Arsenophonus lipopteni, the exclusive symbiont of a blood sucking fly Lipoptena cervi (Diptera: Hippoboscidae).</title>
        <authorList>
            <person name="Novakova E."/>
            <person name="Hypsa V."/>
            <person name="Nguyen P."/>
            <person name="Husnik F."/>
            <person name="Darby A.C."/>
        </authorList>
    </citation>
    <scope>NUCLEOTIDE SEQUENCE [LARGE SCALE GENOMIC DNA]</scope>
    <source>
        <strain evidence="2 3">CB</strain>
    </source>
</reference>
<dbReference type="InterPro" id="IPR001296">
    <property type="entry name" value="Glyco_trans_1"/>
</dbReference>
<dbReference type="CDD" id="cd03794">
    <property type="entry name" value="GT4_WbuB-like"/>
    <property type="match status" value="1"/>
</dbReference>
<keyword evidence="2" id="KW-0808">Transferase</keyword>
<gene>
    <name evidence="2" type="primary">wbuB</name>
    <name evidence="2" type="ORF">AUT07_00147</name>
</gene>
<dbReference type="Pfam" id="PF00534">
    <property type="entry name" value="Glycos_transf_1"/>
    <property type="match status" value="1"/>
</dbReference>
<dbReference type="KEGG" id="asy:AUT07_00147"/>
<sequence length="402" mass="47084">MLSNLKKRNIIILIDDYIPYSSKIAAKMMHELAYELVKRENQVTVVTPYNNLKKYCVIEYIDNIEIVRFKLGKIKNCSFIKRTINESLMPFKAWFYTKKYLENKKYNLIISYSPSIFWGLFTIKIKNKFQCSVYLILRDFFPQWIIDIGIIKDNTFIAKYFRFIEKINYKSADIIGIQSPRNIDYFKQIFGEQYNTKLLFNWINPKIETKDINFKKNNGLDEKVLFFYGGNIGKAQDTKKLVKLSQRLQHKSTAHFVFLGQGDEFFIIKKLVKRNKINNITILPKVSQKKFNAILKEVDIGMFSLNKNHKSHNFPGKILGYMVNSIPILGIVNPNNDLKDIIEEYNAGFVSINGEDDILYKNALTLLKNKLLRKQLGINSNRLLHKKFTVYSAIDEILNNQG</sequence>
<evidence type="ECO:0000313" key="2">
    <source>
        <dbReference type="EMBL" id="AMA64735.1"/>
    </source>
</evidence>
<evidence type="ECO:0000313" key="3">
    <source>
        <dbReference type="Proteomes" id="UP000069926"/>
    </source>
</evidence>
<organism evidence="2 3">
    <name type="scientific">Candidatus Arsenophonus lipoptenae</name>
    <dbReference type="NCBI Taxonomy" id="634113"/>
    <lineage>
        <taxon>Bacteria</taxon>
        <taxon>Pseudomonadati</taxon>
        <taxon>Pseudomonadota</taxon>
        <taxon>Gammaproteobacteria</taxon>
        <taxon>Enterobacterales</taxon>
        <taxon>Morganellaceae</taxon>
        <taxon>Arsenophonus</taxon>
    </lineage>
</organism>
<accession>A0A0X9VIE9</accession>
<dbReference type="PANTHER" id="PTHR45947:SF3">
    <property type="entry name" value="SULFOQUINOVOSYL TRANSFERASE SQD2"/>
    <property type="match status" value="1"/>
</dbReference>
<dbReference type="RefSeq" id="WP_066282869.1">
    <property type="nucleotide sequence ID" value="NZ_CP013920.1"/>
</dbReference>
<dbReference type="Gene3D" id="3.40.50.2000">
    <property type="entry name" value="Glycogen Phosphorylase B"/>
    <property type="match status" value="2"/>
</dbReference>
<dbReference type="GO" id="GO:0016758">
    <property type="term" value="F:hexosyltransferase activity"/>
    <property type="evidence" value="ECO:0007669"/>
    <property type="project" value="TreeGrafter"/>
</dbReference>
<proteinExistence type="predicted"/>
<dbReference type="PANTHER" id="PTHR45947">
    <property type="entry name" value="SULFOQUINOVOSYL TRANSFERASE SQD2"/>
    <property type="match status" value="1"/>
</dbReference>
<dbReference type="AlphaFoldDB" id="A0A0X9VIE9"/>
<dbReference type="SUPFAM" id="SSF53756">
    <property type="entry name" value="UDP-Glycosyltransferase/glycogen phosphorylase"/>
    <property type="match status" value="1"/>
</dbReference>
<dbReference type="EMBL" id="CP013920">
    <property type="protein sequence ID" value="AMA64735.1"/>
    <property type="molecule type" value="Genomic_DNA"/>
</dbReference>
<dbReference type="InterPro" id="IPR050194">
    <property type="entry name" value="Glycosyltransferase_grp1"/>
</dbReference>